<organism evidence="3 4">
    <name type="scientific">Hohenbuehelia grisea</name>
    <dbReference type="NCBI Taxonomy" id="104357"/>
    <lineage>
        <taxon>Eukaryota</taxon>
        <taxon>Fungi</taxon>
        <taxon>Dikarya</taxon>
        <taxon>Basidiomycota</taxon>
        <taxon>Agaricomycotina</taxon>
        <taxon>Agaricomycetes</taxon>
        <taxon>Agaricomycetidae</taxon>
        <taxon>Agaricales</taxon>
        <taxon>Pleurotineae</taxon>
        <taxon>Pleurotaceae</taxon>
        <taxon>Hohenbuehelia</taxon>
    </lineage>
</organism>
<evidence type="ECO:0000256" key="1">
    <source>
        <dbReference type="SAM" id="SignalP"/>
    </source>
</evidence>
<comment type="caution">
    <text evidence="3">The sequence shown here is derived from an EMBL/GenBank/DDBJ whole genome shotgun (WGS) entry which is preliminary data.</text>
</comment>
<gene>
    <name evidence="3" type="ORF">HGRIS_000292</name>
</gene>
<evidence type="ECO:0000313" key="4">
    <source>
        <dbReference type="Proteomes" id="UP001556367"/>
    </source>
</evidence>
<dbReference type="PANTHER" id="PTHR42059:SF1">
    <property type="entry name" value="TNT DOMAIN-CONTAINING PROTEIN"/>
    <property type="match status" value="1"/>
</dbReference>
<dbReference type="Pfam" id="PF14021">
    <property type="entry name" value="TNT"/>
    <property type="match status" value="1"/>
</dbReference>
<reference evidence="4" key="1">
    <citation type="submission" date="2024-06" db="EMBL/GenBank/DDBJ databases">
        <title>Multi-omics analyses provide insights into the biosynthesis of the anticancer antibiotic pleurotin in Hohenbuehelia grisea.</title>
        <authorList>
            <person name="Weaver J.A."/>
            <person name="Alberti F."/>
        </authorList>
    </citation>
    <scope>NUCLEOTIDE SEQUENCE [LARGE SCALE GENOMIC DNA]</scope>
    <source>
        <strain evidence="4">T-177</strain>
    </source>
</reference>
<feature type="signal peptide" evidence="1">
    <location>
        <begin position="1"/>
        <end position="19"/>
    </location>
</feature>
<protein>
    <recommendedName>
        <fullName evidence="2">TNT domain-containing protein</fullName>
    </recommendedName>
</protein>
<proteinExistence type="predicted"/>
<accession>A0ABR3JSJ0</accession>
<dbReference type="PANTHER" id="PTHR42059">
    <property type="entry name" value="TNT DOMAIN-CONTAINING PROTEIN"/>
    <property type="match status" value="1"/>
</dbReference>
<keyword evidence="1" id="KW-0732">Signal</keyword>
<dbReference type="InterPro" id="IPR053024">
    <property type="entry name" value="Fungal_surface_NADase"/>
</dbReference>
<feature type="domain" description="TNT" evidence="2">
    <location>
        <begin position="126"/>
        <end position="218"/>
    </location>
</feature>
<feature type="chain" id="PRO_5047208036" description="TNT domain-containing protein" evidence="1">
    <location>
        <begin position="20"/>
        <end position="221"/>
    </location>
</feature>
<sequence length="221" mass="23947">MRAFAITYVAATVLTLVSASPLAIEDHGLISRAPAKDCGEVGSKKYCEGTRFSDNKLYLCGDQRLGPANLPGGPLTKIVASWMRFGELCPGEYIKKWTDAQGNWKYPPQDGFKLTASGKPMSKEETLKVGTVLDRFGHEGGSYLAPGGTPYSQRALPPSNLSPIKTPADIVYHKYEVAKPLPALSGPAAPWFGQKGEGMQYKVAEKIADLVSKGYLRRLSH</sequence>
<evidence type="ECO:0000313" key="3">
    <source>
        <dbReference type="EMBL" id="KAL0958123.1"/>
    </source>
</evidence>
<keyword evidence="4" id="KW-1185">Reference proteome</keyword>
<dbReference type="InterPro" id="IPR025331">
    <property type="entry name" value="TNT"/>
</dbReference>
<name>A0ABR3JSJ0_9AGAR</name>
<dbReference type="Proteomes" id="UP001556367">
    <property type="component" value="Unassembled WGS sequence"/>
</dbReference>
<evidence type="ECO:0000259" key="2">
    <source>
        <dbReference type="Pfam" id="PF14021"/>
    </source>
</evidence>
<dbReference type="EMBL" id="JASNQZ010000004">
    <property type="protein sequence ID" value="KAL0958123.1"/>
    <property type="molecule type" value="Genomic_DNA"/>
</dbReference>